<dbReference type="Proteomes" id="UP000029738">
    <property type="component" value="Unassembled WGS sequence"/>
</dbReference>
<evidence type="ECO:0000256" key="4">
    <source>
        <dbReference type="ARBA" id="ARBA00023239"/>
    </source>
</evidence>
<dbReference type="PANTHER" id="PTHR12697">
    <property type="entry name" value="PBS LYASE HEAT-LIKE PROTEIN"/>
    <property type="match status" value="1"/>
</dbReference>
<proteinExistence type="inferred from homology"/>
<evidence type="ECO:0000313" key="6">
    <source>
        <dbReference type="EMBL" id="KAF3884893.1"/>
    </source>
</evidence>
<dbReference type="GO" id="GO:0030089">
    <property type="term" value="C:phycobilisome"/>
    <property type="evidence" value="ECO:0007669"/>
    <property type="project" value="UniProtKB-KW"/>
</dbReference>
<dbReference type="OrthoDB" id="513405at2"/>
<dbReference type="EMBL" id="JHEG04000001">
    <property type="protein sequence ID" value="KAF3884893.1"/>
    <property type="molecule type" value="Genomic_DNA"/>
</dbReference>
<protein>
    <recommendedName>
        <fullName evidence="5">Knr4/Smi1-like domain-containing protein</fullName>
    </recommendedName>
</protein>
<dbReference type="SMART" id="SM00860">
    <property type="entry name" value="SMI1_KNR4"/>
    <property type="match status" value="1"/>
</dbReference>
<evidence type="ECO:0000256" key="1">
    <source>
        <dbReference type="ARBA" id="ARBA00009299"/>
    </source>
</evidence>
<dbReference type="SUPFAM" id="SSF48371">
    <property type="entry name" value="ARM repeat"/>
    <property type="match status" value="1"/>
</dbReference>
<evidence type="ECO:0000256" key="2">
    <source>
        <dbReference type="ARBA" id="ARBA00022549"/>
    </source>
</evidence>
<dbReference type="Pfam" id="PF13646">
    <property type="entry name" value="HEAT_2"/>
    <property type="match status" value="2"/>
</dbReference>
<keyword evidence="4" id="KW-0456">Lyase</keyword>
<evidence type="ECO:0000313" key="8">
    <source>
        <dbReference type="Proteomes" id="UP000029738"/>
    </source>
</evidence>
<keyword evidence="8" id="KW-1185">Reference proteome</keyword>
<dbReference type="SMART" id="SM00567">
    <property type="entry name" value="EZ_HEAT"/>
    <property type="match status" value="9"/>
</dbReference>
<keyword evidence="2" id="KW-0042">Antenna complex</keyword>
<dbReference type="InterPro" id="IPR016024">
    <property type="entry name" value="ARM-type_fold"/>
</dbReference>
<evidence type="ECO:0000256" key="3">
    <source>
        <dbReference type="ARBA" id="ARBA00022738"/>
    </source>
</evidence>
<dbReference type="GO" id="GO:0016491">
    <property type="term" value="F:oxidoreductase activity"/>
    <property type="evidence" value="ECO:0007669"/>
    <property type="project" value="TreeGrafter"/>
</dbReference>
<comment type="caution">
    <text evidence="7">The sequence shown here is derived from an EMBL/GenBank/DDBJ whole genome shotgun (WGS) entry which is preliminary data.</text>
</comment>
<dbReference type="PANTHER" id="PTHR12697:SF5">
    <property type="entry name" value="DEOXYHYPUSINE HYDROXYLASE"/>
    <property type="match status" value="1"/>
</dbReference>
<evidence type="ECO:0000259" key="5">
    <source>
        <dbReference type="SMART" id="SM00860"/>
    </source>
</evidence>
<dbReference type="AlphaFoldDB" id="A0A0C1R0H3"/>
<feature type="domain" description="Knr4/Smi1-like" evidence="5">
    <location>
        <begin position="29"/>
        <end position="142"/>
    </location>
</feature>
<dbReference type="InterPro" id="IPR004155">
    <property type="entry name" value="PBS_lyase_HEAT"/>
</dbReference>
<dbReference type="Pfam" id="PF03130">
    <property type="entry name" value="HEAT_PBS"/>
    <property type="match status" value="1"/>
</dbReference>
<dbReference type="Gene3D" id="3.40.1580.10">
    <property type="entry name" value="SMI1/KNR4-like"/>
    <property type="match status" value="1"/>
</dbReference>
<evidence type="ECO:0000313" key="7">
    <source>
        <dbReference type="EMBL" id="KIE09343.1"/>
    </source>
</evidence>
<dbReference type="GO" id="GO:0016829">
    <property type="term" value="F:lyase activity"/>
    <property type="evidence" value="ECO:0007669"/>
    <property type="project" value="UniProtKB-KW"/>
</dbReference>
<name>A0A0C1R0H3_9CYAN</name>
<gene>
    <name evidence="7" type="ORF">DA73_0233850</name>
    <name evidence="6" type="ORF">DA73_0400005045</name>
</gene>
<dbReference type="InterPro" id="IPR037883">
    <property type="entry name" value="Knr4/Smi1-like_sf"/>
</dbReference>
<dbReference type="Gene3D" id="1.25.10.10">
    <property type="entry name" value="Leucine-rich Repeat Variant"/>
    <property type="match status" value="3"/>
</dbReference>
<dbReference type="InterPro" id="IPR000225">
    <property type="entry name" value="Armadillo"/>
</dbReference>
<sequence length="609" mass="68174">MSPLTEALNRIETWFVKNQPEFALGLQPGLTREQIDALLVNFPFRLPEELYEFYGWHNGCTSFGYIIPYYDNFFFLEEVLRDYQYWLSWDWWNPHWLPILDGNGDYRYAVVVGEEAAPVWYIDPEGCTKEIRWDSLTDLMLATAECYDTSAYYLNEEGYLEEDRQKIAEIQRKHNYRVTQQINPDESYNSYPPTAASQVNLSDPNALEQLTQALQASPLSPDATTLQAMAAKTLDNLANLGLFQEIGAQPLISSLQNIIYDGAGHALAAQKLGELGDRRAVEPLLQALKDRSSEVRAKAIEALVKLGANQAVDPLIACLQDSDFFVRVKAAWGLAELGDVKAIEPLIEALRQENQSTACSAIATALGKFADPRAIAPLIEVLRSNGQNLTNAFSFHRVRVSLVNALSLIEDSKTTNALVEVLRDRQSLLQAQGSSWQELIQVTQLCVKTLLKRQHSELMEILTQLLQDSERDIRSHTLLALAYISDAQIVDLLILGLADDDVLLRQAAIQSLGERRDLRAVEPLIRLLKDVNADVRLEVIQALENLNDLRVVDALIGMLNDDNPNVRSGTALALGNLGNSRAVEPLNQCLEDESSIVRKMVQEALNKLS</sequence>
<dbReference type="SUPFAM" id="SSF160631">
    <property type="entry name" value="SMI1/KNR4-like"/>
    <property type="match status" value="1"/>
</dbReference>
<reference evidence="6" key="2">
    <citation type="submission" date="2019-11" db="EMBL/GenBank/DDBJ databases">
        <title>Improved Assembly of Tolypothrix boutellei genome.</title>
        <authorList>
            <person name="Sarangi A.N."/>
            <person name="Mukherjee M."/>
            <person name="Ghosh S."/>
            <person name="Singh D."/>
            <person name="Das A."/>
            <person name="Kant S."/>
            <person name="Prusty A."/>
            <person name="Tripathy S."/>
        </authorList>
    </citation>
    <scope>NUCLEOTIDE SEQUENCE</scope>
    <source>
        <strain evidence="6">VB521301</strain>
    </source>
</reference>
<dbReference type="EMBL" id="JHEG02000058">
    <property type="protein sequence ID" value="KIE09343.1"/>
    <property type="molecule type" value="Genomic_DNA"/>
</dbReference>
<reference evidence="7" key="1">
    <citation type="journal article" date="2015" name="Genome Announc.">
        <title>Draft Genome Sequence of Tolypothrix boutellei Strain VB521301.</title>
        <authorList>
            <person name="Chandrababunaidu M.M."/>
            <person name="Singh D."/>
            <person name="Sen D."/>
            <person name="Bhan S."/>
            <person name="Das S."/>
            <person name="Gupta A."/>
            <person name="Adhikary S.P."/>
            <person name="Tripathy S."/>
        </authorList>
    </citation>
    <scope>NUCLEOTIDE SEQUENCE</scope>
    <source>
        <strain evidence="7">VB521301</strain>
    </source>
</reference>
<comment type="similarity">
    <text evidence="1">Belongs to the CpcE/RpcE/PecE family.</text>
</comment>
<dbReference type="SMART" id="SM00185">
    <property type="entry name" value="ARM"/>
    <property type="match status" value="3"/>
</dbReference>
<organism evidence="7">
    <name type="scientific">Tolypothrix bouteillei VB521301</name>
    <dbReference type="NCBI Taxonomy" id="1479485"/>
    <lineage>
        <taxon>Bacteria</taxon>
        <taxon>Bacillati</taxon>
        <taxon>Cyanobacteriota</taxon>
        <taxon>Cyanophyceae</taxon>
        <taxon>Nostocales</taxon>
        <taxon>Tolypothrichaceae</taxon>
        <taxon>Tolypothrix</taxon>
    </lineage>
</organism>
<dbReference type="STRING" id="1479485.DA73_0233850"/>
<keyword evidence="3" id="KW-0605">Phycobilisome</keyword>
<dbReference type="Pfam" id="PF09346">
    <property type="entry name" value="SMI1_KNR4"/>
    <property type="match status" value="1"/>
</dbReference>
<dbReference type="InterPro" id="IPR018958">
    <property type="entry name" value="Knr4/Smi1-like_dom"/>
</dbReference>
<dbReference type="InterPro" id="IPR011989">
    <property type="entry name" value="ARM-like"/>
</dbReference>
<accession>A0A0C1R0H3</accession>
<dbReference type="RefSeq" id="WP_038077899.1">
    <property type="nucleotide sequence ID" value="NZ_JHEG04000001.1"/>
</dbReference>